<dbReference type="CDD" id="cd05789">
    <property type="entry name" value="S1_Rrp4"/>
    <property type="match status" value="1"/>
</dbReference>
<dbReference type="GO" id="GO:0071038">
    <property type="term" value="P:TRAMP-dependent tRNA surveillance pathway"/>
    <property type="evidence" value="ECO:0007669"/>
    <property type="project" value="TreeGrafter"/>
</dbReference>
<feature type="domain" description="RRP4 S1" evidence="6">
    <location>
        <begin position="60"/>
        <end position="131"/>
    </location>
</feature>
<comment type="similarity">
    <text evidence="2">Belongs to the RRP4 family.</text>
</comment>
<dbReference type="GO" id="GO:0034475">
    <property type="term" value="P:U4 snRNA 3'-end processing"/>
    <property type="evidence" value="ECO:0007669"/>
    <property type="project" value="TreeGrafter"/>
</dbReference>
<evidence type="ECO:0000256" key="2">
    <source>
        <dbReference type="ARBA" id="ARBA00009155"/>
    </source>
</evidence>
<evidence type="ECO:0000256" key="4">
    <source>
        <dbReference type="ARBA" id="ARBA00022884"/>
    </source>
</evidence>
<dbReference type="GeneID" id="14888780"/>
<dbReference type="EMBL" id="KB206573">
    <property type="protein sequence ID" value="ELP89770.1"/>
    <property type="molecule type" value="Genomic_DNA"/>
</dbReference>
<dbReference type="GO" id="GO:0000467">
    <property type="term" value="P:exonucleolytic trimming to generate mature 3'-end of 5.8S rRNA from tricistronic rRNA transcript (SSU-rRNA, 5.8S rRNA, LSU-rRNA)"/>
    <property type="evidence" value="ECO:0007669"/>
    <property type="project" value="TreeGrafter"/>
</dbReference>
<dbReference type="InterPro" id="IPR036612">
    <property type="entry name" value="KH_dom_type_1_sf"/>
</dbReference>
<dbReference type="PANTHER" id="PTHR21321">
    <property type="entry name" value="PNAS-3 RELATED"/>
    <property type="match status" value="1"/>
</dbReference>
<dbReference type="InterPro" id="IPR048565">
    <property type="entry name" value="S1_RRP4"/>
</dbReference>
<dbReference type="Proteomes" id="UP000014680">
    <property type="component" value="Unassembled WGS sequence"/>
</dbReference>
<keyword evidence="7" id="KW-0269">Exonuclease</keyword>
<evidence type="ECO:0000259" key="5">
    <source>
        <dbReference type="Pfam" id="PF15985"/>
    </source>
</evidence>
<keyword evidence="7" id="KW-0378">Hydrolase</keyword>
<comment type="subcellular location">
    <subcellularLocation>
        <location evidence="1">Nucleus</location>
    </subcellularLocation>
</comment>
<organism evidence="7 8">
    <name type="scientific">Entamoeba invadens IP1</name>
    <dbReference type="NCBI Taxonomy" id="370355"/>
    <lineage>
        <taxon>Eukaryota</taxon>
        <taxon>Amoebozoa</taxon>
        <taxon>Evosea</taxon>
        <taxon>Archamoebae</taxon>
        <taxon>Mastigamoebida</taxon>
        <taxon>Entamoebidae</taxon>
        <taxon>Entamoeba</taxon>
    </lineage>
</organism>
<dbReference type="FunFam" id="2.40.50.140:FF:000465">
    <property type="entry name" value="Exosome complex exonuclease RRP4, putative"/>
    <property type="match status" value="1"/>
</dbReference>
<dbReference type="InterPro" id="IPR004088">
    <property type="entry name" value="KH_dom_type_1"/>
</dbReference>
<dbReference type="Gene3D" id="2.40.50.140">
    <property type="entry name" value="Nucleic acid-binding proteins"/>
    <property type="match status" value="1"/>
</dbReference>
<evidence type="ECO:0000313" key="7">
    <source>
        <dbReference type="EMBL" id="ELP89770.1"/>
    </source>
</evidence>
<dbReference type="GO" id="GO:0003723">
    <property type="term" value="F:RNA binding"/>
    <property type="evidence" value="ECO:0007669"/>
    <property type="project" value="UniProtKB-KW"/>
</dbReference>
<dbReference type="RefSeq" id="XP_004256541.1">
    <property type="nucleotide sequence ID" value="XM_004256493.1"/>
</dbReference>
<dbReference type="Pfam" id="PF21266">
    <property type="entry name" value="S1_RRP4"/>
    <property type="match status" value="1"/>
</dbReference>
<dbReference type="PANTHER" id="PTHR21321:SF4">
    <property type="entry name" value="EXOSOME COMPLEX COMPONENT RRP4"/>
    <property type="match status" value="1"/>
</dbReference>
<dbReference type="SUPFAM" id="SSF50249">
    <property type="entry name" value="Nucleic acid-binding proteins"/>
    <property type="match status" value="1"/>
</dbReference>
<evidence type="ECO:0000256" key="3">
    <source>
        <dbReference type="ARBA" id="ARBA00022835"/>
    </source>
</evidence>
<dbReference type="CDD" id="cd22525">
    <property type="entry name" value="KH-I_Rrp4_eukar"/>
    <property type="match status" value="1"/>
</dbReference>
<dbReference type="Gene3D" id="2.40.50.100">
    <property type="match status" value="1"/>
</dbReference>
<keyword evidence="4" id="KW-0694">RNA-binding</keyword>
<dbReference type="GO" id="GO:0004527">
    <property type="term" value="F:exonuclease activity"/>
    <property type="evidence" value="ECO:0007669"/>
    <property type="project" value="UniProtKB-KW"/>
</dbReference>
<protein>
    <submittedName>
        <fullName evidence="7">Exosome complex exonuclease RRP4, putative</fullName>
    </submittedName>
</protein>
<dbReference type="InterPro" id="IPR026699">
    <property type="entry name" value="Exosome_RNA_bind1/RRP40/RRP4"/>
</dbReference>
<evidence type="ECO:0000313" key="8">
    <source>
        <dbReference type="Proteomes" id="UP000014680"/>
    </source>
</evidence>
<dbReference type="AlphaFoldDB" id="A0A0A1U618"/>
<keyword evidence="8" id="KW-1185">Reference proteome</keyword>
<proteinExistence type="inferred from homology"/>
<dbReference type="GO" id="GO:0071035">
    <property type="term" value="P:nuclear polyadenylation-dependent rRNA catabolic process"/>
    <property type="evidence" value="ECO:0007669"/>
    <property type="project" value="TreeGrafter"/>
</dbReference>
<keyword evidence="7" id="KW-0540">Nuclease</keyword>
<dbReference type="OMA" id="GPYIPEV"/>
<dbReference type="InterPro" id="IPR012340">
    <property type="entry name" value="NA-bd_OB-fold"/>
</dbReference>
<evidence type="ECO:0000259" key="6">
    <source>
        <dbReference type="Pfam" id="PF21266"/>
    </source>
</evidence>
<accession>A0A0A1U618</accession>
<dbReference type="VEuPathDB" id="AmoebaDB:EIN_424920"/>
<dbReference type="GO" id="GO:0000176">
    <property type="term" value="C:nuclear exosome (RNase complex)"/>
    <property type="evidence" value="ECO:0007669"/>
    <property type="project" value="TreeGrafter"/>
</dbReference>
<dbReference type="Pfam" id="PF15985">
    <property type="entry name" value="KH_6"/>
    <property type="match status" value="1"/>
</dbReference>
<sequence length="263" mass="29314">METVSLLGDKHVTPGDVVYYEEGCIPGNGISVKGQDYVSNVHGLVHRINKLVCVDPIRSRYSGDVGDVIVGRIASIGQSAWRVDINAKNNAVLQLSSVNLPDGIQRRRTADDSLNMKSFFDVNELICAEVQAMSGQSGLQIHTRNERYGKLSNGMLLVVHPSLIKRCKSHISFFNCGVKFICGMNGFIFITFGKEPEKTNAHFEKLSRVANCVRILQDKSMLINGFIVEHLYEMTVKMGIPVSDMLLKKQQEVIVSQYMEEMS</sequence>
<dbReference type="OrthoDB" id="1650at2759"/>
<feature type="domain" description="K Homology" evidence="5">
    <location>
        <begin position="154"/>
        <end position="191"/>
    </location>
</feature>
<name>A0A0A1U618_ENTIV</name>
<keyword evidence="3" id="KW-0271">Exosome</keyword>
<dbReference type="GO" id="GO:0000177">
    <property type="term" value="C:cytoplasmic exosome (RNase complex)"/>
    <property type="evidence" value="ECO:0007669"/>
    <property type="project" value="TreeGrafter"/>
</dbReference>
<dbReference type="KEGG" id="eiv:EIN_424920"/>
<dbReference type="GO" id="GO:0071051">
    <property type="term" value="P:poly(A)-dependent snoRNA 3'-end processing"/>
    <property type="evidence" value="ECO:0007669"/>
    <property type="project" value="TreeGrafter"/>
</dbReference>
<dbReference type="GO" id="GO:0071034">
    <property type="term" value="P:CUT catabolic process"/>
    <property type="evidence" value="ECO:0007669"/>
    <property type="project" value="TreeGrafter"/>
</dbReference>
<gene>
    <name evidence="7" type="ORF">EIN_424920</name>
</gene>
<evidence type="ECO:0000256" key="1">
    <source>
        <dbReference type="ARBA" id="ARBA00004123"/>
    </source>
</evidence>
<dbReference type="SUPFAM" id="SSF110324">
    <property type="entry name" value="Ribosomal L27 protein-like"/>
    <property type="match status" value="1"/>
</dbReference>
<dbReference type="SUPFAM" id="SSF54791">
    <property type="entry name" value="Eukaryotic type KH-domain (KH-domain type I)"/>
    <property type="match status" value="1"/>
</dbReference>
<reference evidence="7 8" key="1">
    <citation type="submission" date="2012-10" db="EMBL/GenBank/DDBJ databases">
        <authorList>
            <person name="Zafar N."/>
            <person name="Inman J."/>
            <person name="Hall N."/>
            <person name="Lorenzi H."/>
            <person name="Caler E."/>
        </authorList>
    </citation>
    <scope>NUCLEOTIDE SEQUENCE [LARGE SCALE GENOMIC DNA]</scope>
    <source>
        <strain evidence="7 8">IP1</strain>
    </source>
</reference>